<dbReference type="Proteomes" id="UP001558652">
    <property type="component" value="Unassembled WGS sequence"/>
</dbReference>
<gene>
    <name evidence="2" type="ORF">AAG570_005564</name>
</gene>
<keyword evidence="1" id="KW-0175">Coiled coil</keyword>
<keyword evidence="3" id="KW-1185">Reference proteome</keyword>
<accession>A0ABD0YJJ7</accession>
<dbReference type="InterPro" id="IPR037386">
    <property type="entry name" value="CCDC40"/>
</dbReference>
<dbReference type="Gene3D" id="1.20.5.340">
    <property type="match status" value="1"/>
</dbReference>
<evidence type="ECO:0000313" key="2">
    <source>
        <dbReference type="EMBL" id="KAL1116069.1"/>
    </source>
</evidence>
<dbReference type="AlphaFoldDB" id="A0ABD0YJJ7"/>
<proteinExistence type="predicted"/>
<evidence type="ECO:0000256" key="1">
    <source>
        <dbReference type="SAM" id="Coils"/>
    </source>
</evidence>
<dbReference type="EMBL" id="JBFDAA010000018">
    <property type="protein sequence ID" value="KAL1116069.1"/>
    <property type="molecule type" value="Genomic_DNA"/>
</dbReference>
<evidence type="ECO:0000313" key="3">
    <source>
        <dbReference type="Proteomes" id="UP001558652"/>
    </source>
</evidence>
<dbReference type="PANTHER" id="PTHR16275">
    <property type="entry name" value="COILED-COIL DOMAIN-CONTAINING PROTEIN 40"/>
    <property type="match status" value="1"/>
</dbReference>
<organism evidence="2 3">
    <name type="scientific">Ranatra chinensis</name>
    <dbReference type="NCBI Taxonomy" id="642074"/>
    <lineage>
        <taxon>Eukaryota</taxon>
        <taxon>Metazoa</taxon>
        <taxon>Ecdysozoa</taxon>
        <taxon>Arthropoda</taxon>
        <taxon>Hexapoda</taxon>
        <taxon>Insecta</taxon>
        <taxon>Pterygota</taxon>
        <taxon>Neoptera</taxon>
        <taxon>Paraneoptera</taxon>
        <taxon>Hemiptera</taxon>
        <taxon>Heteroptera</taxon>
        <taxon>Panheteroptera</taxon>
        <taxon>Nepomorpha</taxon>
        <taxon>Nepidae</taxon>
        <taxon>Ranatrinae</taxon>
        <taxon>Ranatra</taxon>
    </lineage>
</organism>
<dbReference type="PANTHER" id="PTHR16275:SF8">
    <property type="entry name" value="COILED-COIL DOMAIN-CONTAINING PROTEIN 40"/>
    <property type="match status" value="1"/>
</dbReference>
<sequence length="214" mass="25541">MDLQREVRELEESNRDDSLAITELQREYLSWDKKYQLAVETKENIEKERAVYGEIGLMKQEIHRMEVRYAHLRKAQEKLIQDLEMCVARRDGIVDVAFAREMRASKGEVSYTRHQFIKKIDELKNKLKKSMQNVKDAEKQIEELRSEKKQLTENYETKQEQLDALKSGINQLENQLFEGQIHKHKVTVIFLCFVLLTNEQHAFPVLLYYWEGYD</sequence>
<feature type="coiled-coil region" evidence="1">
    <location>
        <begin position="113"/>
        <end position="175"/>
    </location>
</feature>
<reference evidence="2 3" key="1">
    <citation type="submission" date="2024-07" db="EMBL/GenBank/DDBJ databases">
        <title>Chromosome-level genome assembly of the water stick insect Ranatra chinensis (Heteroptera: Nepidae).</title>
        <authorList>
            <person name="Liu X."/>
        </authorList>
    </citation>
    <scope>NUCLEOTIDE SEQUENCE [LARGE SCALE GENOMIC DNA]</scope>
    <source>
        <strain evidence="2">Cailab_2021Rc</strain>
        <tissue evidence="2">Muscle</tissue>
    </source>
</reference>
<name>A0ABD0YJJ7_9HEMI</name>
<comment type="caution">
    <text evidence="2">The sequence shown here is derived from an EMBL/GenBank/DDBJ whole genome shotgun (WGS) entry which is preliminary data.</text>
</comment>
<protein>
    <submittedName>
        <fullName evidence="2">Uncharacterized protein</fullName>
    </submittedName>
</protein>